<keyword evidence="1" id="KW-0732">Signal</keyword>
<name>A0A448X8P2_9PLAT</name>
<sequence length="153" mass="16932">MSPVQIGRHKRFTSTLRFLASFSPSFILCACATLAASPTRPDRARGGVRPFRSTVVARKRRPLACETRQTGQHVSPCSHSLGLCRSPSLTLRLSLPSLPDCHLSLSREVNPRRYKRLGHSLDRLSALLLGYRASVSVSDARSRLCDFHAEMSS</sequence>
<accession>A0A448X8P2</accession>
<evidence type="ECO:0000256" key="1">
    <source>
        <dbReference type="SAM" id="SignalP"/>
    </source>
</evidence>
<dbReference type="EMBL" id="CAAALY010117383">
    <property type="protein sequence ID" value="VEL30969.1"/>
    <property type="molecule type" value="Genomic_DNA"/>
</dbReference>
<dbReference type="AlphaFoldDB" id="A0A448X8P2"/>
<feature type="signal peptide" evidence="1">
    <location>
        <begin position="1"/>
        <end position="35"/>
    </location>
</feature>
<proteinExistence type="predicted"/>
<gene>
    <name evidence="2" type="ORF">PXEA_LOCUS24409</name>
</gene>
<organism evidence="2 3">
    <name type="scientific">Protopolystoma xenopodis</name>
    <dbReference type="NCBI Taxonomy" id="117903"/>
    <lineage>
        <taxon>Eukaryota</taxon>
        <taxon>Metazoa</taxon>
        <taxon>Spiralia</taxon>
        <taxon>Lophotrochozoa</taxon>
        <taxon>Platyhelminthes</taxon>
        <taxon>Monogenea</taxon>
        <taxon>Polyopisthocotylea</taxon>
        <taxon>Polystomatidea</taxon>
        <taxon>Polystomatidae</taxon>
        <taxon>Protopolystoma</taxon>
    </lineage>
</organism>
<comment type="caution">
    <text evidence="2">The sequence shown here is derived from an EMBL/GenBank/DDBJ whole genome shotgun (WGS) entry which is preliminary data.</text>
</comment>
<evidence type="ECO:0008006" key="4">
    <source>
        <dbReference type="Google" id="ProtNLM"/>
    </source>
</evidence>
<keyword evidence="3" id="KW-1185">Reference proteome</keyword>
<evidence type="ECO:0000313" key="2">
    <source>
        <dbReference type="EMBL" id="VEL30969.1"/>
    </source>
</evidence>
<evidence type="ECO:0000313" key="3">
    <source>
        <dbReference type="Proteomes" id="UP000784294"/>
    </source>
</evidence>
<protein>
    <recommendedName>
        <fullName evidence="4">Secreted protein</fullName>
    </recommendedName>
</protein>
<reference evidence="2" key="1">
    <citation type="submission" date="2018-11" db="EMBL/GenBank/DDBJ databases">
        <authorList>
            <consortium name="Pathogen Informatics"/>
        </authorList>
    </citation>
    <scope>NUCLEOTIDE SEQUENCE</scope>
</reference>
<dbReference type="Proteomes" id="UP000784294">
    <property type="component" value="Unassembled WGS sequence"/>
</dbReference>
<feature type="chain" id="PRO_5019583893" description="Secreted protein" evidence="1">
    <location>
        <begin position="36"/>
        <end position="153"/>
    </location>
</feature>